<dbReference type="GO" id="GO:0016020">
    <property type="term" value="C:membrane"/>
    <property type="evidence" value="ECO:0007669"/>
    <property type="project" value="TreeGrafter"/>
</dbReference>
<feature type="domain" description="AB hydrolase-1" evidence="1">
    <location>
        <begin position="33"/>
        <end position="257"/>
    </location>
</feature>
<dbReference type="Proteomes" id="UP000011200">
    <property type="component" value="Chromosome"/>
</dbReference>
<dbReference type="InterPro" id="IPR029058">
    <property type="entry name" value="AB_hydrolase_fold"/>
</dbReference>
<accession>A0A2U9PRD0</accession>
<sequence>MTEGLRAGDRMVERPDETTIRYSITGPSEGSTLVLIHGWGCERRYFDDLVAQLPADLRVVAVDLAEHGDSRSSRTVWTMEEFARDVDAVLSAESITRCVVVGHSLGGAVAVEVGRQLPDVVTHVVVLDALHYLGLFPAMDDSKAEAIIRPFHDDFAAAVRALVEGGSPEGFSEELIDSYFSMMVKVRQPAGIRAIEGLVRWNMEHALSETTQPITAFAVRELLSSEAVERFGDRIDFVPVELGSHHFPVESPEDTAKLLTSVVSV</sequence>
<dbReference type="GeneID" id="93458102"/>
<dbReference type="RefSeq" id="WP_003894745.1">
    <property type="nucleotide sequence ID" value="NZ_CP027541.1"/>
</dbReference>
<dbReference type="Pfam" id="PF12697">
    <property type="entry name" value="Abhydrolase_6"/>
    <property type="match status" value="1"/>
</dbReference>
<dbReference type="EMBL" id="CP027541">
    <property type="protein sequence ID" value="AWT54278.1"/>
    <property type="molecule type" value="Genomic_DNA"/>
</dbReference>
<reference evidence="3" key="2">
    <citation type="submission" date="2018-03" db="EMBL/GenBank/DDBJ databases">
        <authorList>
            <person name="Derbyshire K."/>
            <person name="Gray T.A."/>
            <person name="Champion M."/>
        </authorList>
    </citation>
    <scope>NUCLEOTIDE SEQUENCE [LARGE SCALE GENOMIC DNA]</scope>
    <source>
        <strain evidence="3">MKD8</strain>
    </source>
</reference>
<gene>
    <name evidence="2" type="ORF">D806_033060</name>
</gene>
<evidence type="ECO:0000259" key="1">
    <source>
        <dbReference type="Pfam" id="PF12697"/>
    </source>
</evidence>
<name>A0A2U9PRD0_MYCSE</name>
<dbReference type="SUPFAM" id="SSF53474">
    <property type="entry name" value="alpha/beta-Hydrolases"/>
    <property type="match status" value="1"/>
</dbReference>
<proteinExistence type="predicted"/>
<keyword evidence="2" id="KW-0378">Hydrolase</keyword>
<protein>
    <submittedName>
        <fullName evidence="2">Hydrolase</fullName>
    </submittedName>
</protein>
<evidence type="ECO:0000313" key="3">
    <source>
        <dbReference type="Proteomes" id="UP000011200"/>
    </source>
</evidence>
<reference evidence="2 3" key="1">
    <citation type="journal article" date="2013" name="Genome Announc.">
        <title>Draft genome sequence of MKD8, a conjugal recipient Mycobacterium smegmatis strain.</title>
        <authorList>
            <person name="Gray T.A."/>
            <person name="Palumbo M.J."/>
            <person name="Derbyshire K.M."/>
        </authorList>
    </citation>
    <scope>NUCLEOTIDE SEQUENCE [LARGE SCALE GENOMIC DNA]</scope>
    <source>
        <strain evidence="2 3">MKD8</strain>
    </source>
</reference>
<dbReference type="InterPro" id="IPR000073">
    <property type="entry name" value="AB_hydrolase_1"/>
</dbReference>
<dbReference type="InterPro" id="IPR050266">
    <property type="entry name" value="AB_hydrolase_sf"/>
</dbReference>
<dbReference type="GO" id="GO:0016787">
    <property type="term" value="F:hydrolase activity"/>
    <property type="evidence" value="ECO:0007669"/>
    <property type="project" value="UniProtKB-KW"/>
</dbReference>
<dbReference type="Gene3D" id="3.40.50.1820">
    <property type="entry name" value="alpha/beta hydrolase"/>
    <property type="match status" value="1"/>
</dbReference>
<dbReference type="PANTHER" id="PTHR43798">
    <property type="entry name" value="MONOACYLGLYCEROL LIPASE"/>
    <property type="match status" value="1"/>
</dbReference>
<dbReference type="PANTHER" id="PTHR43798:SF33">
    <property type="entry name" value="HYDROLASE, PUTATIVE (AFU_ORTHOLOGUE AFUA_2G14860)-RELATED"/>
    <property type="match status" value="1"/>
</dbReference>
<dbReference type="AlphaFoldDB" id="A0A2U9PRD0"/>
<evidence type="ECO:0000313" key="2">
    <source>
        <dbReference type="EMBL" id="AWT54278.1"/>
    </source>
</evidence>
<organism evidence="2 3">
    <name type="scientific">Mycolicibacterium smegmatis (strain MKD8)</name>
    <name type="common">Mycobacterium smegmatis</name>
    <dbReference type="NCBI Taxonomy" id="1214915"/>
    <lineage>
        <taxon>Bacteria</taxon>
        <taxon>Bacillati</taxon>
        <taxon>Actinomycetota</taxon>
        <taxon>Actinomycetes</taxon>
        <taxon>Mycobacteriales</taxon>
        <taxon>Mycobacteriaceae</taxon>
        <taxon>Mycolicibacterium</taxon>
    </lineage>
</organism>